<evidence type="ECO:0000313" key="1">
    <source>
        <dbReference type="EMBL" id="EEF27162.1"/>
    </source>
</evidence>
<dbReference type="EMBL" id="EQ975731">
    <property type="protein sequence ID" value="EEF27162.1"/>
    <property type="molecule type" value="Genomic_DNA"/>
</dbReference>
<dbReference type="InParanoid" id="B9TAE8"/>
<proteinExistence type="predicted"/>
<accession>B9TAE8</accession>
<evidence type="ECO:0000313" key="2">
    <source>
        <dbReference type="Proteomes" id="UP000008311"/>
    </source>
</evidence>
<protein>
    <submittedName>
        <fullName evidence="1">Uncharacterized protein</fullName>
    </submittedName>
</protein>
<organism evidence="1 2">
    <name type="scientific">Ricinus communis</name>
    <name type="common">Castor bean</name>
    <dbReference type="NCBI Taxonomy" id="3988"/>
    <lineage>
        <taxon>Eukaryota</taxon>
        <taxon>Viridiplantae</taxon>
        <taxon>Streptophyta</taxon>
        <taxon>Embryophyta</taxon>
        <taxon>Tracheophyta</taxon>
        <taxon>Spermatophyta</taxon>
        <taxon>Magnoliopsida</taxon>
        <taxon>eudicotyledons</taxon>
        <taxon>Gunneridae</taxon>
        <taxon>Pentapetalae</taxon>
        <taxon>rosids</taxon>
        <taxon>fabids</taxon>
        <taxon>Malpighiales</taxon>
        <taxon>Euphorbiaceae</taxon>
        <taxon>Acalyphoideae</taxon>
        <taxon>Acalypheae</taxon>
        <taxon>Ricinus</taxon>
    </lineage>
</organism>
<gene>
    <name evidence="1" type="ORF">RCOM_0020360</name>
</gene>
<sequence length="68" mass="7218">MCYTKRRSWRSDVVWALSTTASPAASSGATGALATCCTACPNVPALCSAWNEVTQRLSFRTCSLLCLA</sequence>
<dbReference type="Proteomes" id="UP000008311">
    <property type="component" value="Unassembled WGS sequence"/>
</dbReference>
<keyword evidence="2" id="KW-1185">Reference proteome</keyword>
<dbReference type="AlphaFoldDB" id="B9TAE8"/>
<reference evidence="2" key="1">
    <citation type="journal article" date="2010" name="Nat. Biotechnol.">
        <title>Draft genome sequence of the oilseed species Ricinus communis.</title>
        <authorList>
            <person name="Chan A.P."/>
            <person name="Crabtree J."/>
            <person name="Zhao Q."/>
            <person name="Lorenzi H."/>
            <person name="Orvis J."/>
            <person name="Puiu D."/>
            <person name="Melake-Berhan A."/>
            <person name="Jones K.M."/>
            <person name="Redman J."/>
            <person name="Chen G."/>
            <person name="Cahoon E.B."/>
            <person name="Gedil M."/>
            <person name="Stanke M."/>
            <person name="Haas B.J."/>
            <person name="Wortman J.R."/>
            <person name="Fraser-Liggett C.M."/>
            <person name="Ravel J."/>
            <person name="Rabinowicz P.D."/>
        </authorList>
    </citation>
    <scope>NUCLEOTIDE SEQUENCE [LARGE SCALE GENOMIC DNA]</scope>
    <source>
        <strain evidence="2">cv. Hale</strain>
    </source>
</reference>
<name>B9TAE8_RICCO</name>